<evidence type="ECO:0000313" key="2">
    <source>
        <dbReference type="EMBL" id="MBB5939418.1"/>
    </source>
</evidence>
<organism evidence="2 3">
    <name type="scientific">Streptomyces zagrosensis</name>
    <dbReference type="NCBI Taxonomy" id="1042984"/>
    <lineage>
        <taxon>Bacteria</taxon>
        <taxon>Bacillati</taxon>
        <taxon>Actinomycetota</taxon>
        <taxon>Actinomycetes</taxon>
        <taxon>Kitasatosporales</taxon>
        <taxon>Streptomycetaceae</taxon>
        <taxon>Streptomyces</taxon>
    </lineage>
</organism>
<dbReference type="InterPro" id="IPR007278">
    <property type="entry name" value="DUF397"/>
</dbReference>
<dbReference type="Pfam" id="PF04149">
    <property type="entry name" value="DUF397"/>
    <property type="match status" value="2"/>
</dbReference>
<protein>
    <recommendedName>
        <fullName evidence="1">DUF397 domain-containing protein</fullName>
    </recommendedName>
</protein>
<keyword evidence="3" id="KW-1185">Reference proteome</keyword>
<proteinExistence type="predicted"/>
<dbReference type="AlphaFoldDB" id="A0A7W9QGS2"/>
<accession>A0A7W9QGS2</accession>
<name>A0A7W9QGS2_9ACTN</name>
<feature type="domain" description="DUF397" evidence="1">
    <location>
        <begin position="4"/>
        <end position="26"/>
    </location>
</feature>
<gene>
    <name evidence="2" type="ORF">FHS42_006512</name>
</gene>
<dbReference type="EMBL" id="JACHJL010000023">
    <property type="protein sequence ID" value="MBB5939418.1"/>
    <property type="molecule type" value="Genomic_DNA"/>
</dbReference>
<evidence type="ECO:0000259" key="1">
    <source>
        <dbReference type="Pfam" id="PF04149"/>
    </source>
</evidence>
<sequence length="91" mass="9930">MYQLTWRKSTYSEAAGANCVELASSPAGRRPWQKSSYSTDQANCVELATSHTDIHLRESDTPRTHLTTSPHALAALLGSIKQGEFDHLAAS</sequence>
<reference evidence="2 3" key="1">
    <citation type="submission" date="2020-08" db="EMBL/GenBank/DDBJ databases">
        <title>Genomic Encyclopedia of Type Strains, Phase III (KMG-III): the genomes of soil and plant-associated and newly described type strains.</title>
        <authorList>
            <person name="Whitman W."/>
        </authorList>
    </citation>
    <scope>NUCLEOTIDE SEQUENCE [LARGE SCALE GENOMIC DNA]</scope>
    <source>
        <strain evidence="2 3">CECT 8305</strain>
    </source>
</reference>
<dbReference type="RefSeq" id="WP_184578432.1">
    <property type="nucleotide sequence ID" value="NZ_JACHJL010000023.1"/>
</dbReference>
<evidence type="ECO:0000313" key="3">
    <source>
        <dbReference type="Proteomes" id="UP000588098"/>
    </source>
</evidence>
<comment type="caution">
    <text evidence="2">The sequence shown here is derived from an EMBL/GenBank/DDBJ whole genome shotgun (WGS) entry which is preliminary data.</text>
</comment>
<dbReference type="Proteomes" id="UP000588098">
    <property type="component" value="Unassembled WGS sequence"/>
</dbReference>
<feature type="domain" description="DUF397" evidence="1">
    <location>
        <begin position="32"/>
        <end position="81"/>
    </location>
</feature>